<comment type="caution">
    <text evidence="1">The sequence shown here is derived from an EMBL/GenBank/DDBJ whole genome shotgun (WGS) entry which is preliminary data.</text>
</comment>
<organism evidence="1 2">
    <name type="scientific">Hibiscus sabdariffa</name>
    <name type="common">roselle</name>
    <dbReference type="NCBI Taxonomy" id="183260"/>
    <lineage>
        <taxon>Eukaryota</taxon>
        <taxon>Viridiplantae</taxon>
        <taxon>Streptophyta</taxon>
        <taxon>Embryophyta</taxon>
        <taxon>Tracheophyta</taxon>
        <taxon>Spermatophyta</taxon>
        <taxon>Magnoliopsida</taxon>
        <taxon>eudicotyledons</taxon>
        <taxon>Gunneridae</taxon>
        <taxon>Pentapetalae</taxon>
        <taxon>rosids</taxon>
        <taxon>malvids</taxon>
        <taxon>Malvales</taxon>
        <taxon>Malvaceae</taxon>
        <taxon>Malvoideae</taxon>
        <taxon>Hibiscus</taxon>
    </lineage>
</organism>
<gene>
    <name evidence="1" type="ORF">V6N12_039534</name>
</gene>
<proteinExistence type="predicted"/>
<dbReference type="EMBL" id="JBBPBM010000020">
    <property type="protein sequence ID" value="KAK8550851.1"/>
    <property type="molecule type" value="Genomic_DNA"/>
</dbReference>
<protein>
    <submittedName>
        <fullName evidence="1">Uncharacterized protein</fullName>
    </submittedName>
</protein>
<name>A0ABR2E0Y9_9ROSI</name>
<keyword evidence="2" id="KW-1185">Reference proteome</keyword>
<dbReference type="Proteomes" id="UP001472677">
    <property type="component" value="Unassembled WGS sequence"/>
</dbReference>
<accession>A0ABR2E0Y9</accession>
<sequence>MKAEKRRLLYLRINNKEEEKEKEKKQSYHQASGNESVKIFGKREKRKVIGGKKGSWGLGLGYDLKEVEELGPRSDPHVGGLEKLNR</sequence>
<evidence type="ECO:0000313" key="1">
    <source>
        <dbReference type="EMBL" id="KAK8550851.1"/>
    </source>
</evidence>
<reference evidence="1 2" key="1">
    <citation type="journal article" date="2024" name="G3 (Bethesda)">
        <title>Genome assembly of Hibiscus sabdariffa L. provides insights into metabolisms of medicinal natural products.</title>
        <authorList>
            <person name="Kim T."/>
        </authorList>
    </citation>
    <scope>NUCLEOTIDE SEQUENCE [LARGE SCALE GENOMIC DNA]</scope>
    <source>
        <strain evidence="1">TK-2024</strain>
        <tissue evidence="1">Old leaves</tissue>
    </source>
</reference>
<evidence type="ECO:0000313" key="2">
    <source>
        <dbReference type="Proteomes" id="UP001472677"/>
    </source>
</evidence>